<keyword evidence="4" id="KW-0813">Transport</keyword>
<dbReference type="HAMAP" id="MF_01217">
    <property type="entry name" value="Acyl_carrier"/>
    <property type="match status" value="1"/>
</dbReference>
<keyword evidence="10" id="KW-0249">Electron transport</keyword>
<dbReference type="GO" id="GO:0000035">
    <property type="term" value="F:acyl binding"/>
    <property type="evidence" value="ECO:0007669"/>
    <property type="project" value="TreeGrafter"/>
</dbReference>
<evidence type="ECO:0000313" key="17">
    <source>
        <dbReference type="Proteomes" id="UP000799436"/>
    </source>
</evidence>
<comment type="pathway">
    <text evidence="2">Lipid metabolism; fatty acid biosynthesis.</text>
</comment>
<keyword evidence="12" id="KW-0496">Mitochondrion</keyword>
<evidence type="ECO:0000256" key="1">
    <source>
        <dbReference type="ARBA" id="ARBA00004173"/>
    </source>
</evidence>
<dbReference type="InterPro" id="IPR003231">
    <property type="entry name" value="ACP"/>
</dbReference>
<dbReference type="GO" id="GO:0000036">
    <property type="term" value="F:acyl carrier activity"/>
    <property type="evidence" value="ECO:0007669"/>
    <property type="project" value="TreeGrafter"/>
</dbReference>
<evidence type="ECO:0000256" key="8">
    <source>
        <dbReference type="ARBA" id="ARBA00022832"/>
    </source>
</evidence>
<dbReference type="AlphaFoldDB" id="A0A6G1LKB1"/>
<dbReference type="EMBL" id="ML995814">
    <property type="protein sequence ID" value="KAF2772604.1"/>
    <property type="molecule type" value="Genomic_DNA"/>
</dbReference>
<keyword evidence="11" id="KW-0443">Lipid metabolism</keyword>
<evidence type="ECO:0000313" key="16">
    <source>
        <dbReference type="EMBL" id="KAF2772604.1"/>
    </source>
</evidence>
<evidence type="ECO:0000256" key="6">
    <source>
        <dbReference type="ARBA" id="ARBA00022516"/>
    </source>
</evidence>
<accession>A0A6G1LKB1</accession>
<reference evidence="16" key="1">
    <citation type="journal article" date="2020" name="Stud. Mycol.">
        <title>101 Dothideomycetes genomes: a test case for predicting lifestyles and emergence of pathogens.</title>
        <authorList>
            <person name="Haridas S."/>
            <person name="Albert R."/>
            <person name="Binder M."/>
            <person name="Bloem J."/>
            <person name="Labutti K."/>
            <person name="Salamov A."/>
            <person name="Andreopoulos B."/>
            <person name="Baker S."/>
            <person name="Barry K."/>
            <person name="Bills G."/>
            <person name="Bluhm B."/>
            <person name="Cannon C."/>
            <person name="Castanera R."/>
            <person name="Culley D."/>
            <person name="Daum C."/>
            <person name="Ezra D."/>
            <person name="Gonzalez J."/>
            <person name="Henrissat B."/>
            <person name="Kuo A."/>
            <person name="Liang C."/>
            <person name="Lipzen A."/>
            <person name="Lutzoni F."/>
            <person name="Magnuson J."/>
            <person name="Mondo S."/>
            <person name="Nolan M."/>
            <person name="Ohm R."/>
            <person name="Pangilinan J."/>
            <person name="Park H.-J."/>
            <person name="Ramirez L."/>
            <person name="Alfaro M."/>
            <person name="Sun H."/>
            <person name="Tritt A."/>
            <person name="Yoshinaga Y."/>
            <person name="Zwiers L.-H."/>
            <person name="Turgeon B."/>
            <person name="Goodwin S."/>
            <person name="Spatafora J."/>
            <person name="Crous P."/>
            <person name="Grigoriev I."/>
        </authorList>
    </citation>
    <scope>NUCLEOTIDE SEQUENCE</scope>
    <source>
        <strain evidence="16">CBS 116005</strain>
    </source>
</reference>
<dbReference type="InterPro" id="IPR006162">
    <property type="entry name" value="Ppantetheine_attach_site"/>
</dbReference>
<evidence type="ECO:0000256" key="4">
    <source>
        <dbReference type="ARBA" id="ARBA00022448"/>
    </source>
</evidence>
<dbReference type="SUPFAM" id="SSF47336">
    <property type="entry name" value="ACP-like"/>
    <property type="match status" value="1"/>
</dbReference>
<proteinExistence type="inferred from homology"/>
<dbReference type="PROSITE" id="PS00012">
    <property type="entry name" value="PHOSPHOPANTETHEINE"/>
    <property type="match status" value="1"/>
</dbReference>
<evidence type="ECO:0000256" key="3">
    <source>
        <dbReference type="ARBA" id="ARBA00010930"/>
    </source>
</evidence>
<evidence type="ECO:0000256" key="13">
    <source>
        <dbReference type="ARBA" id="ARBA00023160"/>
    </source>
</evidence>
<evidence type="ECO:0000256" key="10">
    <source>
        <dbReference type="ARBA" id="ARBA00022982"/>
    </source>
</evidence>
<dbReference type="GO" id="GO:0099128">
    <property type="term" value="C:mitochondrial [2Fe-2S] assembly complex"/>
    <property type="evidence" value="ECO:0007669"/>
    <property type="project" value="UniProtKB-ARBA"/>
</dbReference>
<dbReference type="Proteomes" id="UP000799436">
    <property type="component" value="Unassembled WGS sequence"/>
</dbReference>
<evidence type="ECO:0000256" key="5">
    <source>
        <dbReference type="ARBA" id="ARBA00022450"/>
    </source>
</evidence>
<dbReference type="Gene3D" id="1.10.1200.10">
    <property type="entry name" value="ACP-like"/>
    <property type="match status" value="1"/>
</dbReference>
<keyword evidence="5 14" id="KW-0596">Phosphopantetheine</keyword>
<keyword evidence="6 14" id="KW-0444">Lipid biosynthesis</keyword>
<evidence type="ECO:0000256" key="7">
    <source>
        <dbReference type="ARBA" id="ARBA00022553"/>
    </source>
</evidence>
<keyword evidence="13 14" id="KW-0275">Fatty acid biosynthesis</keyword>
<evidence type="ECO:0000256" key="2">
    <source>
        <dbReference type="ARBA" id="ARBA00005194"/>
    </source>
</evidence>
<dbReference type="NCBIfam" id="TIGR00517">
    <property type="entry name" value="acyl_carrier"/>
    <property type="match status" value="1"/>
</dbReference>
<evidence type="ECO:0000256" key="11">
    <source>
        <dbReference type="ARBA" id="ARBA00023098"/>
    </source>
</evidence>
<evidence type="ECO:0000256" key="9">
    <source>
        <dbReference type="ARBA" id="ARBA00022946"/>
    </source>
</evidence>
<dbReference type="InterPro" id="IPR009081">
    <property type="entry name" value="PP-bd_ACP"/>
</dbReference>
<keyword evidence="17" id="KW-1185">Reference proteome</keyword>
<evidence type="ECO:0000256" key="12">
    <source>
        <dbReference type="ARBA" id="ARBA00023128"/>
    </source>
</evidence>
<comment type="function">
    <text evidence="14">Carrier of the growing fatty acid chain in fatty acid biosynthesis.</text>
</comment>
<protein>
    <recommendedName>
        <fullName evidence="14">Acyl carrier protein</fullName>
    </recommendedName>
</protein>
<gene>
    <name evidence="16" type="ORF">EJ03DRAFT_188636</name>
</gene>
<sequence length="230" mass="25025">MSDRATGIKFSCAVESGNDVTAELQFDADVLVNVLRVSKGIARSYCTVPSVRTEATNQSTSDLELREEYHSDIINICILPAPITTPVIFPTANMYRTAFLRAARSAAQASTSVQRPAFQRAIQTPFVHARISTPATSISAVRCYASSSGLGKEEVTGRILDLLKNFDKDPSKLSAQSHFTNDLGLDSLDTVEVVMAIEEEFSIEIPDKEADAIHSVNQAVDYIMAQPDAH</sequence>
<dbReference type="PANTHER" id="PTHR20863">
    <property type="entry name" value="ACYL CARRIER PROTEIN"/>
    <property type="match status" value="1"/>
</dbReference>
<comment type="similarity">
    <text evidence="3">Belongs to the acyl carrier protein (ACP) family.</text>
</comment>
<dbReference type="PANTHER" id="PTHR20863:SF28">
    <property type="entry name" value="ACYL CARRIER PROTEIN, MITOCHONDRIAL"/>
    <property type="match status" value="1"/>
</dbReference>
<evidence type="ECO:0000259" key="15">
    <source>
        <dbReference type="PROSITE" id="PS50075"/>
    </source>
</evidence>
<keyword evidence="9" id="KW-0809">Transit peptide</keyword>
<keyword evidence="7" id="KW-0597">Phosphoprotein</keyword>
<comment type="subcellular location">
    <subcellularLocation>
        <location evidence="1">Mitochondrion</location>
    </subcellularLocation>
</comment>
<dbReference type="FunFam" id="1.10.1200.10:FF:000003">
    <property type="entry name" value="Acyl carrier protein"/>
    <property type="match status" value="1"/>
</dbReference>
<organism evidence="16 17">
    <name type="scientific">Teratosphaeria nubilosa</name>
    <dbReference type="NCBI Taxonomy" id="161662"/>
    <lineage>
        <taxon>Eukaryota</taxon>
        <taxon>Fungi</taxon>
        <taxon>Dikarya</taxon>
        <taxon>Ascomycota</taxon>
        <taxon>Pezizomycotina</taxon>
        <taxon>Dothideomycetes</taxon>
        <taxon>Dothideomycetidae</taxon>
        <taxon>Mycosphaerellales</taxon>
        <taxon>Teratosphaeriaceae</taxon>
        <taxon>Teratosphaeria</taxon>
    </lineage>
</organism>
<name>A0A6G1LKB1_9PEZI</name>
<dbReference type="Pfam" id="PF00550">
    <property type="entry name" value="PP-binding"/>
    <property type="match status" value="1"/>
</dbReference>
<keyword evidence="8" id="KW-0276">Fatty acid metabolism</keyword>
<dbReference type="InterPro" id="IPR036736">
    <property type="entry name" value="ACP-like_sf"/>
</dbReference>
<evidence type="ECO:0000256" key="14">
    <source>
        <dbReference type="RuleBase" id="RU000722"/>
    </source>
</evidence>
<feature type="domain" description="Carrier" evidence="15">
    <location>
        <begin position="150"/>
        <end position="227"/>
    </location>
</feature>
<dbReference type="OrthoDB" id="448946at2759"/>
<dbReference type="NCBIfam" id="NF002148">
    <property type="entry name" value="PRK00982.1-2"/>
    <property type="match status" value="1"/>
</dbReference>
<dbReference type="PROSITE" id="PS50075">
    <property type="entry name" value="CARRIER"/>
    <property type="match status" value="1"/>
</dbReference>